<reference evidence="2 3" key="1">
    <citation type="submission" date="2018-11" db="EMBL/GenBank/DDBJ databases">
        <title>Genome sequence and assembly of Colletotrichum sidae.</title>
        <authorList>
            <person name="Gan P."/>
            <person name="Shirasu K."/>
        </authorList>
    </citation>
    <scope>NUCLEOTIDE SEQUENCE [LARGE SCALE GENOMIC DNA]</scope>
    <source>
        <strain evidence="2 3">CBS 518.97</strain>
    </source>
</reference>
<dbReference type="EMBL" id="QAPF01000129">
    <property type="protein sequence ID" value="TEA15668.1"/>
    <property type="molecule type" value="Genomic_DNA"/>
</dbReference>
<evidence type="ECO:0000313" key="2">
    <source>
        <dbReference type="EMBL" id="TEA15668.1"/>
    </source>
</evidence>
<evidence type="ECO:0000256" key="1">
    <source>
        <dbReference type="SAM" id="MobiDB-lite"/>
    </source>
</evidence>
<feature type="region of interest" description="Disordered" evidence="1">
    <location>
        <begin position="200"/>
        <end position="243"/>
    </location>
</feature>
<keyword evidence="3" id="KW-1185">Reference proteome</keyword>
<name>A0A4R8TCL4_9PEZI</name>
<protein>
    <submittedName>
        <fullName evidence="2">Uncharacterized protein</fullName>
    </submittedName>
</protein>
<accession>A0A4R8TCL4</accession>
<sequence>MAPESLEARTLEELPTHLSSYGYHRDPFARTCLSMLSTGIHTWGFVIYRCTYDDDELWNRYLAQLKSLCHDELANDKRAELLEPHLDWIVVEDPATLDNASRFQVRKHFNQWVAEQNVPLHAAKNYIDCFPIQLPRFRYCLYVDKQCLETVIQFQEANDGTKMFISTLPPLVFAVVDRIWTPNGTDDPFDLFEAVEKEKADAKGHGDGQQDDEEEEDDDDEDEEEEEEYEYVDEEEEYDRGYPLVDGSDHRYVGWMYCNAWCVAGIYEMLHNTDGLDDYGSYLRPPGIWPGKDRSMPT</sequence>
<dbReference type="AlphaFoldDB" id="A0A4R8TCL4"/>
<gene>
    <name evidence="2" type="ORF">C8034_v002277</name>
</gene>
<feature type="compositionally biased region" description="Acidic residues" evidence="1">
    <location>
        <begin position="209"/>
        <end position="238"/>
    </location>
</feature>
<comment type="caution">
    <text evidence="2">The sequence shown here is derived from an EMBL/GenBank/DDBJ whole genome shotgun (WGS) entry which is preliminary data.</text>
</comment>
<evidence type="ECO:0000313" key="3">
    <source>
        <dbReference type="Proteomes" id="UP000295604"/>
    </source>
</evidence>
<dbReference type="Proteomes" id="UP000295604">
    <property type="component" value="Unassembled WGS sequence"/>
</dbReference>
<proteinExistence type="predicted"/>
<organism evidence="2 3">
    <name type="scientific">Colletotrichum sidae</name>
    <dbReference type="NCBI Taxonomy" id="1347389"/>
    <lineage>
        <taxon>Eukaryota</taxon>
        <taxon>Fungi</taxon>
        <taxon>Dikarya</taxon>
        <taxon>Ascomycota</taxon>
        <taxon>Pezizomycotina</taxon>
        <taxon>Sordariomycetes</taxon>
        <taxon>Hypocreomycetidae</taxon>
        <taxon>Glomerellales</taxon>
        <taxon>Glomerellaceae</taxon>
        <taxon>Colletotrichum</taxon>
        <taxon>Colletotrichum orbiculare species complex</taxon>
    </lineage>
</organism>